<proteinExistence type="predicted"/>
<sequence length="169" mass="18868">MKQHKKAIFVRAVELENDFIEAGAKSLGMRLSGDSASTLPEFEAREVALPILGSMPTTGLEVLTESAIAMLPPPFRVPALRRRFASIAPRLLDRSRGRTRAAALRYLLNWRFAYGALLRDRLAAARDLVERAFERIGETGDGDNAEVTEVVDRLNRDERELDGLLARYS</sequence>
<accession>E6Q382</accession>
<evidence type="ECO:0000313" key="1">
    <source>
        <dbReference type="EMBL" id="CBI01642.1"/>
    </source>
</evidence>
<name>E6Q382_9ZZZZ</name>
<protein>
    <submittedName>
        <fullName evidence="1">Uncharacterized protein</fullName>
    </submittedName>
</protein>
<gene>
    <name evidence="1" type="ORF">CARN4_1963</name>
</gene>
<dbReference type="AlphaFoldDB" id="E6Q382"/>
<dbReference type="EMBL" id="CABO01000019">
    <property type="protein sequence ID" value="CBI01642.1"/>
    <property type="molecule type" value="Genomic_DNA"/>
</dbReference>
<organism evidence="1">
    <name type="scientific">mine drainage metagenome</name>
    <dbReference type="NCBI Taxonomy" id="410659"/>
    <lineage>
        <taxon>unclassified sequences</taxon>
        <taxon>metagenomes</taxon>
        <taxon>ecological metagenomes</taxon>
    </lineage>
</organism>
<comment type="caution">
    <text evidence="1">The sequence shown here is derived from an EMBL/GenBank/DDBJ whole genome shotgun (WGS) entry which is preliminary data.</text>
</comment>
<reference evidence="1" key="1">
    <citation type="submission" date="2009-10" db="EMBL/GenBank/DDBJ databases">
        <title>Diversity of trophic interactions inside an arsenic-rich microbial ecosystem.</title>
        <authorList>
            <person name="Bertin P.N."/>
            <person name="Heinrich-Salmeron A."/>
            <person name="Pelletier E."/>
            <person name="Goulhen-Chollet F."/>
            <person name="Arsene-Ploetze F."/>
            <person name="Gallien S."/>
            <person name="Calteau A."/>
            <person name="Vallenet D."/>
            <person name="Casiot C."/>
            <person name="Chane-Woon-Ming B."/>
            <person name="Giloteaux L."/>
            <person name="Barakat M."/>
            <person name="Bonnefoy V."/>
            <person name="Bruneel O."/>
            <person name="Chandler M."/>
            <person name="Cleiss J."/>
            <person name="Duran R."/>
            <person name="Elbaz-Poulichet F."/>
            <person name="Fonknechten N."/>
            <person name="Lauga B."/>
            <person name="Mornico D."/>
            <person name="Ortet P."/>
            <person name="Schaeffer C."/>
            <person name="Siguier P."/>
            <person name="Alexander Thil Smith A."/>
            <person name="Van Dorsselaer A."/>
            <person name="Weissenbach J."/>
            <person name="Medigue C."/>
            <person name="Le Paslier D."/>
        </authorList>
    </citation>
    <scope>NUCLEOTIDE SEQUENCE</scope>
</reference>